<evidence type="ECO:0000256" key="4">
    <source>
        <dbReference type="ARBA" id="ARBA00022679"/>
    </source>
</evidence>
<feature type="domain" description="SIAH-type" evidence="12">
    <location>
        <begin position="116"/>
        <end position="179"/>
    </location>
</feature>
<dbReference type="GO" id="GO:0016567">
    <property type="term" value="P:protein ubiquitination"/>
    <property type="evidence" value="ECO:0007669"/>
    <property type="project" value="UniProtKB-UniPathway"/>
</dbReference>
<dbReference type="GO" id="GO:0005737">
    <property type="term" value="C:cytoplasm"/>
    <property type="evidence" value="ECO:0007669"/>
    <property type="project" value="InterPro"/>
</dbReference>
<keyword evidence="14" id="KW-1185">Reference proteome</keyword>
<evidence type="ECO:0000259" key="12">
    <source>
        <dbReference type="PROSITE" id="PS51081"/>
    </source>
</evidence>
<keyword evidence="8 10" id="KW-0862">Zinc</keyword>
<comment type="pathway">
    <text evidence="2 10">Protein modification; protein ubiquitination.</text>
</comment>
<dbReference type="InterPro" id="IPR004162">
    <property type="entry name" value="SINA-like_animal"/>
</dbReference>
<dbReference type="Proteomes" id="UP000027135">
    <property type="component" value="Unassembled WGS sequence"/>
</dbReference>
<dbReference type="eggNOG" id="KOG3002">
    <property type="taxonomic scope" value="Eukaryota"/>
</dbReference>
<dbReference type="GO" id="GO:0061630">
    <property type="term" value="F:ubiquitin protein ligase activity"/>
    <property type="evidence" value="ECO:0007669"/>
    <property type="project" value="UniProtKB-EC"/>
</dbReference>
<dbReference type="InterPro" id="IPR018121">
    <property type="entry name" value="7-in-absentia-prot_TRAF-dom"/>
</dbReference>
<dbReference type="UniPathway" id="UPA00143"/>
<evidence type="ECO:0000313" key="13">
    <source>
        <dbReference type="EMBL" id="KDR11344.1"/>
    </source>
</evidence>
<protein>
    <recommendedName>
        <fullName evidence="10">E3 ubiquitin-protein ligase</fullName>
        <ecNumber evidence="10">2.3.2.27</ecNumber>
    </recommendedName>
</protein>
<keyword evidence="6 9" id="KW-0863">Zinc-finger</keyword>
<feature type="domain" description="RING-type" evidence="11">
    <location>
        <begin position="64"/>
        <end position="99"/>
    </location>
</feature>
<dbReference type="PROSITE" id="PS51081">
    <property type="entry name" value="ZF_SIAH"/>
    <property type="match status" value="1"/>
</dbReference>
<comment type="domain">
    <text evidence="10">The SBD domain (substrate-binding domain) mediates the interaction with substrate proteins. It is related to the TRAF family.</text>
</comment>
<name>A0A067QPG5_ZOONE</name>
<dbReference type="InParanoid" id="A0A067QPG5"/>
<reference evidence="13 14" key="1">
    <citation type="journal article" date="2014" name="Nat. Commun.">
        <title>Molecular traces of alternative social organization in a termite genome.</title>
        <authorList>
            <person name="Terrapon N."/>
            <person name="Li C."/>
            <person name="Robertson H.M."/>
            <person name="Ji L."/>
            <person name="Meng X."/>
            <person name="Booth W."/>
            <person name="Chen Z."/>
            <person name="Childers C.P."/>
            <person name="Glastad K.M."/>
            <person name="Gokhale K."/>
            <person name="Gowin J."/>
            <person name="Gronenberg W."/>
            <person name="Hermansen R.A."/>
            <person name="Hu H."/>
            <person name="Hunt B.G."/>
            <person name="Huylmans A.K."/>
            <person name="Khalil S.M."/>
            <person name="Mitchell R.D."/>
            <person name="Munoz-Torres M.C."/>
            <person name="Mustard J.A."/>
            <person name="Pan H."/>
            <person name="Reese J.T."/>
            <person name="Scharf M.E."/>
            <person name="Sun F."/>
            <person name="Vogel H."/>
            <person name="Xiao J."/>
            <person name="Yang W."/>
            <person name="Yang Z."/>
            <person name="Yang Z."/>
            <person name="Zhou J."/>
            <person name="Zhu J."/>
            <person name="Brent C.S."/>
            <person name="Elsik C.G."/>
            <person name="Goodisman M.A."/>
            <person name="Liberles D.A."/>
            <person name="Roe R.M."/>
            <person name="Vargo E.L."/>
            <person name="Vilcinskas A."/>
            <person name="Wang J."/>
            <person name="Bornberg-Bauer E."/>
            <person name="Korb J."/>
            <person name="Zhang G."/>
            <person name="Liebig J."/>
        </authorList>
    </citation>
    <scope>NUCLEOTIDE SEQUENCE [LARGE SCALE GENOMIC DNA]</scope>
    <source>
        <tissue evidence="13">Whole organism</tissue>
    </source>
</reference>
<dbReference type="SUPFAM" id="SSF49599">
    <property type="entry name" value="TRAF domain-like"/>
    <property type="match status" value="1"/>
</dbReference>
<evidence type="ECO:0000256" key="7">
    <source>
        <dbReference type="ARBA" id="ARBA00022786"/>
    </source>
</evidence>
<keyword evidence="4" id="KW-0808">Transferase</keyword>
<dbReference type="GO" id="GO:0043161">
    <property type="term" value="P:proteasome-mediated ubiquitin-dependent protein catabolic process"/>
    <property type="evidence" value="ECO:0007669"/>
    <property type="project" value="TreeGrafter"/>
</dbReference>
<evidence type="ECO:0000256" key="5">
    <source>
        <dbReference type="ARBA" id="ARBA00022723"/>
    </source>
</evidence>
<dbReference type="PROSITE" id="PS50089">
    <property type="entry name" value="ZF_RING_2"/>
    <property type="match status" value="1"/>
</dbReference>
<proteinExistence type="inferred from homology"/>
<comment type="catalytic activity">
    <reaction evidence="1 10">
        <text>S-ubiquitinyl-[E2 ubiquitin-conjugating enzyme]-L-cysteine + [acceptor protein]-L-lysine = [E2 ubiquitin-conjugating enzyme]-L-cysteine + N(6)-ubiquitinyl-[acceptor protein]-L-lysine.</text>
        <dbReference type="EC" id="2.3.2.27"/>
    </reaction>
</comment>
<dbReference type="GO" id="GO:0008270">
    <property type="term" value="F:zinc ion binding"/>
    <property type="evidence" value="ECO:0007669"/>
    <property type="project" value="UniProtKB-KW"/>
</dbReference>
<dbReference type="PANTHER" id="PTHR45877">
    <property type="entry name" value="E3 UBIQUITIN-PROTEIN LIGASE SIAH2"/>
    <property type="match status" value="1"/>
</dbReference>
<evidence type="ECO:0000256" key="8">
    <source>
        <dbReference type="ARBA" id="ARBA00022833"/>
    </source>
</evidence>
<evidence type="ECO:0000313" key="14">
    <source>
        <dbReference type="Proteomes" id="UP000027135"/>
    </source>
</evidence>
<dbReference type="OMA" id="HEEGCEE"/>
<dbReference type="InterPro" id="IPR049548">
    <property type="entry name" value="Sina-like_RING"/>
</dbReference>
<dbReference type="STRING" id="136037.A0A067QPG5"/>
<dbReference type="EMBL" id="KK853101">
    <property type="protein sequence ID" value="KDR11344.1"/>
    <property type="molecule type" value="Genomic_DNA"/>
</dbReference>
<accession>A0A067QPG5</accession>
<dbReference type="Pfam" id="PF21362">
    <property type="entry name" value="Sina_RING"/>
    <property type="match status" value="1"/>
</dbReference>
<evidence type="ECO:0000256" key="6">
    <source>
        <dbReference type="ARBA" id="ARBA00022771"/>
    </source>
</evidence>
<evidence type="ECO:0000256" key="2">
    <source>
        <dbReference type="ARBA" id="ARBA00004906"/>
    </source>
</evidence>
<dbReference type="Pfam" id="PF03145">
    <property type="entry name" value="Sina_TRAF"/>
    <property type="match status" value="1"/>
</dbReference>
<dbReference type="Gene3D" id="2.60.210.10">
    <property type="entry name" value="Apoptosis, Tumor Necrosis Factor Receptor Associated Protein 2, Chain A"/>
    <property type="match status" value="1"/>
</dbReference>
<dbReference type="InterPro" id="IPR013010">
    <property type="entry name" value="Znf_SIAH"/>
</dbReference>
<evidence type="ECO:0000256" key="10">
    <source>
        <dbReference type="RuleBase" id="RU201113"/>
    </source>
</evidence>
<organism evidence="13 14">
    <name type="scientific">Zootermopsis nevadensis</name>
    <name type="common">Dampwood termite</name>
    <dbReference type="NCBI Taxonomy" id="136037"/>
    <lineage>
        <taxon>Eukaryota</taxon>
        <taxon>Metazoa</taxon>
        <taxon>Ecdysozoa</taxon>
        <taxon>Arthropoda</taxon>
        <taxon>Hexapoda</taxon>
        <taxon>Insecta</taxon>
        <taxon>Pterygota</taxon>
        <taxon>Neoptera</taxon>
        <taxon>Polyneoptera</taxon>
        <taxon>Dictyoptera</taxon>
        <taxon>Blattodea</taxon>
        <taxon>Blattoidea</taxon>
        <taxon>Termitoidae</taxon>
        <taxon>Termopsidae</taxon>
        <taxon>Zootermopsis</taxon>
    </lineage>
</organism>
<evidence type="ECO:0000256" key="1">
    <source>
        <dbReference type="ARBA" id="ARBA00000900"/>
    </source>
</evidence>
<dbReference type="Pfam" id="PF21361">
    <property type="entry name" value="Sina_ZnF"/>
    <property type="match status" value="1"/>
</dbReference>
<dbReference type="AlphaFoldDB" id="A0A067QPG5"/>
<evidence type="ECO:0000259" key="11">
    <source>
        <dbReference type="PROSITE" id="PS50089"/>
    </source>
</evidence>
<comment type="domain">
    <text evidence="10">The RING-type zinc finger domain is essential for ubiquitin ligase activity.</text>
</comment>
<dbReference type="InterPro" id="IPR008974">
    <property type="entry name" value="TRAF-like"/>
</dbReference>
<comment type="function">
    <text evidence="10">E3 ubiquitin-protein ligase that mediates ubiquitination and subsequent proteasomal degradation of target proteins. E3 ubiquitin ligases accept ubiquitin from an E2 ubiquitin-conjugating enzyme in the form of a thioester and then directly transfers the ubiquitin to targeted substrates.</text>
</comment>
<dbReference type="InterPro" id="IPR013083">
    <property type="entry name" value="Znf_RING/FYVE/PHD"/>
</dbReference>
<evidence type="ECO:0000256" key="3">
    <source>
        <dbReference type="ARBA" id="ARBA00009119"/>
    </source>
</evidence>
<dbReference type="PANTHER" id="PTHR45877:SF2">
    <property type="entry name" value="E3 UBIQUITIN-PROTEIN LIGASE SINA-RELATED"/>
    <property type="match status" value="1"/>
</dbReference>
<gene>
    <name evidence="13" type="ORF">L798_14886</name>
</gene>
<dbReference type="OrthoDB" id="4788989at2759"/>
<keyword evidence="5 10" id="KW-0479">Metal-binding</keyword>
<dbReference type="Gene3D" id="3.30.40.10">
    <property type="entry name" value="Zinc/RING finger domain, C3HC4 (zinc finger)"/>
    <property type="match status" value="2"/>
</dbReference>
<evidence type="ECO:0000256" key="9">
    <source>
        <dbReference type="PROSITE-ProRule" id="PRU00455"/>
    </source>
</evidence>
<keyword evidence="7 10" id="KW-0833">Ubl conjugation pathway</keyword>
<dbReference type="EC" id="2.3.2.27" evidence="10"/>
<dbReference type="SUPFAM" id="SSF57850">
    <property type="entry name" value="RING/U-box"/>
    <property type="match status" value="1"/>
</dbReference>
<sequence>MTESPVPPLRQREMNAKKWLRGHVTNWPQWLPRIAKNRDSTNPDLTDAAKPEDLEKSILKILECPVCMEYMTPPIVFCQNGHNICSSCRPSLETCPTCRHPILQARNYSLEDVCYKLNYPCKFHEEGCEEMFSGEFIKEHQAMCHHGTHPCPLGRIPEIDCDWNGKFAELVTHLESQHEDRICSDAKFLSPETSSSASVVLVHNEIFIFYKCFGDSKCCCVVQIFGTRAQASGFKYKVKLSAENKIEKLSQVNLVRGITEGFDATFRAGHCVRLDADVVSRYVVDGMMDLQVEVSYTKAKELDAAEQCRVRNSGFRSAISGRSCWHWCK</sequence>
<comment type="similarity">
    <text evidence="3 10">Belongs to the SINA (Seven in absentia) family.</text>
</comment>
<dbReference type="InterPro" id="IPR001841">
    <property type="entry name" value="Znf_RING"/>
</dbReference>
<dbReference type="GO" id="GO:0031624">
    <property type="term" value="F:ubiquitin conjugating enzyme binding"/>
    <property type="evidence" value="ECO:0007669"/>
    <property type="project" value="TreeGrafter"/>
</dbReference>